<dbReference type="Proteomes" id="UP000231279">
    <property type="component" value="Unassembled WGS sequence"/>
</dbReference>
<name>A0A2G9I9Q9_9LAMI</name>
<dbReference type="OrthoDB" id="913719at2759"/>
<dbReference type="Pfam" id="PF14223">
    <property type="entry name" value="Retrotran_gag_2"/>
    <property type="match status" value="1"/>
</dbReference>
<dbReference type="EMBL" id="NKXS01000088">
    <property type="protein sequence ID" value="PIN26495.1"/>
    <property type="molecule type" value="Genomic_DNA"/>
</dbReference>
<evidence type="ECO:0000313" key="2">
    <source>
        <dbReference type="Proteomes" id="UP000231279"/>
    </source>
</evidence>
<dbReference type="AlphaFoldDB" id="A0A2G9I9Q9"/>
<reference evidence="2" key="1">
    <citation type="journal article" date="2018" name="Gigascience">
        <title>Genome assembly of the Pink Ipe (Handroanthus impetiginosus, Bignoniaceae), a highly valued, ecologically keystone Neotropical timber forest tree.</title>
        <authorList>
            <person name="Silva-Junior O.B."/>
            <person name="Grattapaglia D."/>
            <person name="Novaes E."/>
            <person name="Collevatti R.G."/>
        </authorList>
    </citation>
    <scope>NUCLEOTIDE SEQUENCE [LARGE SCALE GENOMIC DNA]</scope>
    <source>
        <strain evidence="2">cv. UFG-1</strain>
    </source>
</reference>
<gene>
    <name evidence="1" type="ORF">CDL12_00748</name>
</gene>
<evidence type="ECO:0000313" key="1">
    <source>
        <dbReference type="EMBL" id="PIN26495.1"/>
    </source>
</evidence>
<proteinExistence type="predicted"/>
<organism evidence="1 2">
    <name type="scientific">Handroanthus impetiginosus</name>
    <dbReference type="NCBI Taxonomy" id="429701"/>
    <lineage>
        <taxon>Eukaryota</taxon>
        <taxon>Viridiplantae</taxon>
        <taxon>Streptophyta</taxon>
        <taxon>Embryophyta</taxon>
        <taxon>Tracheophyta</taxon>
        <taxon>Spermatophyta</taxon>
        <taxon>Magnoliopsida</taxon>
        <taxon>eudicotyledons</taxon>
        <taxon>Gunneridae</taxon>
        <taxon>Pentapetalae</taxon>
        <taxon>asterids</taxon>
        <taxon>lamiids</taxon>
        <taxon>Lamiales</taxon>
        <taxon>Bignoniaceae</taxon>
        <taxon>Crescentiina</taxon>
        <taxon>Tabebuia alliance</taxon>
        <taxon>Handroanthus</taxon>
    </lineage>
</organism>
<protein>
    <submittedName>
        <fullName evidence="1">Uncharacterized protein</fullName>
    </submittedName>
</protein>
<keyword evidence="2" id="KW-1185">Reference proteome</keyword>
<comment type="caution">
    <text evidence="1">The sequence shown here is derived from an EMBL/GenBank/DDBJ whole genome shotgun (WGS) entry which is preliminary data.</text>
</comment>
<accession>A0A2G9I9Q9</accession>
<sequence>MFIDAKAKNILACALTRQEYNWVCNYDTTKQIWDMLQITHEGIKKLHEKRTPFLIANIKFRCNECKEIVISDQCTKLKKIQKEKAKAMSSTWDDSDDEFDNKE</sequence>